<dbReference type="InterPro" id="IPR018247">
    <property type="entry name" value="EF_Hand_1_Ca_BS"/>
</dbReference>
<name>A0ABT5J0H2_9NEIS</name>
<keyword evidence="3" id="KW-1185">Reference proteome</keyword>
<comment type="caution">
    <text evidence="2">The sequence shown here is derived from an EMBL/GenBank/DDBJ whole genome shotgun (WGS) entry which is preliminary data.</text>
</comment>
<protein>
    <recommendedName>
        <fullName evidence="1">EF-hand domain-containing protein</fullName>
    </recommendedName>
</protein>
<organism evidence="2 3">
    <name type="scientific">Vogesella aquatica</name>
    <dbReference type="NCBI Taxonomy" id="2984206"/>
    <lineage>
        <taxon>Bacteria</taxon>
        <taxon>Pseudomonadati</taxon>
        <taxon>Pseudomonadota</taxon>
        <taxon>Betaproteobacteria</taxon>
        <taxon>Neisseriales</taxon>
        <taxon>Chromobacteriaceae</taxon>
        <taxon>Vogesella</taxon>
    </lineage>
</organism>
<reference evidence="2 3" key="1">
    <citation type="submission" date="2023-01" db="EMBL/GenBank/DDBJ databases">
        <title>Novel species of the genus Vogesella isolated from rivers.</title>
        <authorList>
            <person name="Lu H."/>
        </authorList>
    </citation>
    <scope>NUCLEOTIDE SEQUENCE [LARGE SCALE GENOMIC DNA]</scope>
    <source>
        <strain evidence="2 3">DC21W</strain>
    </source>
</reference>
<dbReference type="Proteomes" id="UP001219956">
    <property type="component" value="Unassembled WGS sequence"/>
</dbReference>
<sequence length="296" mass="33465">MRFSSASRLASGRASLALYLAALPLWLFSAPGWPHATPIALGTLGLYQWWRYHHRYRLVADTPTSRSATPVQGYGEFFGHARAVGGPPLITPYGHMRCVWYHASRQRRDDHQSVLTDYTRHSSDNALLLQLGNGQLVIEPDGAQVETLHQRQWQDEQYQYRESWIAEGDPLYALGSVTTHAGPPGQQAWRDDLQLLLNEWKADRSSLLQRFDRNGNGQLDPDEWEAARQAAHQAVDQQHRTLASIPPSHHLHRPADSRPFMLSWRTPQAQAQQLRLLSWCHAAVALAAGVWLARLG</sequence>
<evidence type="ECO:0000259" key="1">
    <source>
        <dbReference type="PROSITE" id="PS50222"/>
    </source>
</evidence>
<proteinExistence type="predicted"/>
<accession>A0ABT5J0H2</accession>
<dbReference type="PROSITE" id="PS00018">
    <property type="entry name" value="EF_HAND_1"/>
    <property type="match status" value="1"/>
</dbReference>
<gene>
    <name evidence="2" type="ORF">PQU95_14050</name>
</gene>
<evidence type="ECO:0000313" key="3">
    <source>
        <dbReference type="Proteomes" id="UP001219956"/>
    </source>
</evidence>
<dbReference type="EMBL" id="JAQQLF010000019">
    <property type="protein sequence ID" value="MDC7718330.1"/>
    <property type="molecule type" value="Genomic_DNA"/>
</dbReference>
<evidence type="ECO:0000313" key="2">
    <source>
        <dbReference type="EMBL" id="MDC7718330.1"/>
    </source>
</evidence>
<feature type="domain" description="EF-hand" evidence="1">
    <location>
        <begin position="199"/>
        <end position="234"/>
    </location>
</feature>
<dbReference type="PROSITE" id="PS50222">
    <property type="entry name" value="EF_HAND_2"/>
    <property type="match status" value="1"/>
</dbReference>
<dbReference type="RefSeq" id="WP_272752587.1">
    <property type="nucleotide sequence ID" value="NZ_JAQQLF010000019.1"/>
</dbReference>
<dbReference type="InterPro" id="IPR002048">
    <property type="entry name" value="EF_hand_dom"/>
</dbReference>